<reference evidence="10" key="1">
    <citation type="submission" date="2018-05" db="EMBL/GenBank/DDBJ databases">
        <authorList>
            <person name="Liu B.-T."/>
        </authorList>
    </citation>
    <scope>NUCLEOTIDE SEQUENCE [LARGE SCALE GENOMIC DNA]</scope>
    <source>
        <strain evidence="10">WD6-1</strain>
    </source>
</reference>
<feature type="transmembrane region" description="Helical" evidence="8">
    <location>
        <begin position="338"/>
        <end position="355"/>
    </location>
</feature>
<dbReference type="Gene3D" id="3.30.70.1430">
    <property type="entry name" value="Multidrug efflux transporter AcrB pore domain"/>
    <property type="match status" value="2"/>
</dbReference>
<dbReference type="PRINTS" id="PR00702">
    <property type="entry name" value="ACRIFLAVINRP"/>
</dbReference>
<evidence type="ECO:0000256" key="1">
    <source>
        <dbReference type="ARBA" id="ARBA00004651"/>
    </source>
</evidence>
<feature type="transmembrane region" description="Helical" evidence="8">
    <location>
        <begin position="514"/>
        <end position="541"/>
    </location>
</feature>
<evidence type="ECO:0000313" key="10">
    <source>
        <dbReference type="Proteomes" id="UP000245168"/>
    </source>
</evidence>
<name>A0A2U2BUW2_9PROT</name>
<organism evidence="9 10">
    <name type="scientific">Marinicauda salina</name>
    <dbReference type="NCBI Taxonomy" id="2135793"/>
    <lineage>
        <taxon>Bacteria</taxon>
        <taxon>Pseudomonadati</taxon>
        <taxon>Pseudomonadota</taxon>
        <taxon>Alphaproteobacteria</taxon>
        <taxon>Maricaulales</taxon>
        <taxon>Maricaulaceae</taxon>
        <taxon>Marinicauda</taxon>
    </lineage>
</organism>
<dbReference type="GO" id="GO:0042910">
    <property type="term" value="F:xenobiotic transmembrane transporter activity"/>
    <property type="evidence" value="ECO:0007669"/>
    <property type="project" value="TreeGrafter"/>
</dbReference>
<dbReference type="Gene3D" id="1.20.1640.10">
    <property type="entry name" value="Multidrug efflux transporter AcrB transmembrane domain"/>
    <property type="match status" value="2"/>
</dbReference>
<feature type="transmembrane region" description="Helical" evidence="8">
    <location>
        <begin position="470"/>
        <end position="493"/>
    </location>
</feature>
<feature type="transmembrane region" description="Helical" evidence="8">
    <location>
        <begin position="916"/>
        <end position="936"/>
    </location>
</feature>
<dbReference type="PANTHER" id="PTHR32063">
    <property type="match status" value="1"/>
</dbReference>
<keyword evidence="7 8" id="KW-0472">Membrane</keyword>
<dbReference type="OrthoDB" id="9798415at2"/>
<dbReference type="AlphaFoldDB" id="A0A2U2BUW2"/>
<feature type="transmembrane region" description="Helical" evidence="8">
    <location>
        <begin position="859"/>
        <end position="878"/>
    </location>
</feature>
<keyword evidence="5 8" id="KW-0812">Transmembrane</keyword>
<evidence type="ECO:0000256" key="5">
    <source>
        <dbReference type="ARBA" id="ARBA00022692"/>
    </source>
</evidence>
<dbReference type="InterPro" id="IPR027463">
    <property type="entry name" value="AcrB_DN_DC_subdom"/>
</dbReference>
<dbReference type="InterPro" id="IPR001036">
    <property type="entry name" value="Acrflvin-R"/>
</dbReference>
<keyword evidence="4" id="KW-1003">Cell membrane</keyword>
<keyword evidence="10" id="KW-1185">Reference proteome</keyword>
<feature type="transmembrane region" description="Helical" evidence="8">
    <location>
        <begin position="885"/>
        <end position="904"/>
    </location>
</feature>
<keyword evidence="3" id="KW-0813">Transport</keyword>
<dbReference type="Gene3D" id="3.30.70.1440">
    <property type="entry name" value="Multidrug efflux transporter AcrB pore domain"/>
    <property type="match status" value="1"/>
</dbReference>
<dbReference type="PANTHER" id="PTHR32063:SF68">
    <property type="entry name" value="PROBALE CATION EFFLUX SYSTEM PROTEIN"/>
    <property type="match status" value="1"/>
</dbReference>
<accession>A0A2U2BUW2</accession>
<dbReference type="SUPFAM" id="SSF82693">
    <property type="entry name" value="Multidrug efflux transporter AcrB pore domain, PN1, PN2, PC1 and PC2 subdomains"/>
    <property type="match status" value="2"/>
</dbReference>
<evidence type="ECO:0000256" key="3">
    <source>
        <dbReference type="ARBA" id="ARBA00022448"/>
    </source>
</evidence>
<keyword evidence="6 8" id="KW-1133">Transmembrane helix</keyword>
<dbReference type="Pfam" id="PF00873">
    <property type="entry name" value="ACR_tran"/>
    <property type="match status" value="1"/>
</dbReference>
<feature type="transmembrane region" description="Helical" evidence="8">
    <location>
        <begin position="957"/>
        <end position="976"/>
    </location>
</feature>
<dbReference type="RefSeq" id="WP_109253023.1">
    <property type="nucleotide sequence ID" value="NZ_QEXV01000003.1"/>
</dbReference>
<evidence type="ECO:0000256" key="6">
    <source>
        <dbReference type="ARBA" id="ARBA00022989"/>
    </source>
</evidence>
<feature type="transmembrane region" description="Helical" evidence="8">
    <location>
        <begin position="387"/>
        <end position="407"/>
    </location>
</feature>
<feature type="transmembrane region" description="Helical" evidence="8">
    <location>
        <begin position="988"/>
        <end position="1011"/>
    </location>
</feature>
<evidence type="ECO:0000256" key="2">
    <source>
        <dbReference type="ARBA" id="ARBA00010942"/>
    </source>
</evidence>
<evidence type="ECO:0000256" key="4">
    <source>
        <dbReference type="ARBA" id="ARBA00022475"/>
    </source>
</evidence>
<gene>
    <name evidence="9" type="ORF">DDZ18_09060</name>
</gene>
<protein>
    <submittedName>
        <fullName evidence="9">CusA/CzcA family heavy metal efflux RND transporter</fullName>
    </submittedName>
</protein>
<evidence type="ECO:0000256" key="8">
    <source>
        <dbReference type="SAM" id="Phobius"/>
    </source>
</evidence>
<evidence type="ECO:0000256" key="7">
    <source>
        <dbReference type="ARBA" id="ARBA00023136"/>
    </source>
</evidence>
<evidence type="ECO:0000313" key="9">
    <source>
        <dbReference type="EMBL" id="PWE17792.1"/>
    </source>
</evidence>
<proteinExistence type="inferred from homology"/>
<feature type="transmembrane region" description="Helical" evidence="8">
    <location>
        <begin position="362"/>
        <end position="381"/>
    </location>
</feature>
<comment type="subcellular location">
    <subcellularLocation>
        <location evidence="1">Cell membrane</location>
        <topology evidence="1">Multi-pass membrane protein</topology>
    </subcellularLocation>
</comment>
<dbReference type="SUPFAM" id="SSF82714">
    <property type="entry name" value="Multidrug efflux transporter AcrB TolC docking domain, DN and DC subdomains"/>
    <property type="match status" value="2"/>
</dbReference>
<feature type="transmembrane region" description="Helical" evidence="8">
    <location>
        <begin position="427"/>
        <end position="450"/>
    </location>
</feature>
<dbReference type="Gene3D" id="3.30.2090.10">
    <property type="entry name" value="Multidrug efflux transporter AcrB TolC docking domain, DN and DC subdomains"/>
    <property type="match status" value="2"/>
</dbReference>
<comment type="caution">
    <text evidence="9">The sequence shown here is derived from an EMBL/GenBank/DDBJ whole genome shotgun (WGS) entry which is preliminary data.</text>
</comment>
<dbReference type="Gene3D" id="3.30.70.1320">
    <property type="entry name" value="Multidrug efflux transporter AcrB pore domain like"/>
    <property type="match status" value="1"/>
</dbReference>
<dbReference type="Proteomes" id="UP000245168">
    <property type="component" value="Unassembled WGS sequence"/>
</dbReference>
<dbReference type="EMBL" id="QEXV01000003">
    <property type="protein sequence ID" value="PWE17792.1"/>
    <property type="molecule type" value="Genomic_DNA"/>
</dbReference>
<dbReference type="NCBIfam" id="TIGR00914">
    <property type="entry name" value="2A0601"/>
    <property type="match status" value="1"/>
</dbReference>
<dbReference type="GO" id="GO:0005886">
    <property type="term" value="C:plasma membrane"/>
    <property type="evidence" value="ECO:0007669"/>
    <property type="project" value="UniProtKB-SubCell"/>
</dbReference>
<comment type="similarity">
    <text evidence="2">Belongs to the resistance-nodulation-cell division (RND) (TC 2.A.6) family.</text>
</comment>
<sequence length="1036" mass="110438">MLDRLVAFSLTQRLFVLGLALALAAAGIVSGLRLPIDAFPEIAPTQVKIVMKAPGMTPEEVEARVVRPLEMELLGIPRQTVMRATAKYAIADITLDFEEGTDVYWARQQVSERLSAVAAELPETVEGGLAPISTALSELFMFTIEGGDLTLEERRSLLDWVIRPALRTLPGVADVNALGGRVRTFEVTPDEAAMAAAGVNVSALRETLERNNRNDGAGRVSVGEEALVVRSLGAAETADDLADLVIRAEGEAIVRVGDVARVSLGALTRYGSVTKDGEGEAVEGLVVALRGADARMVVSGVRDRLEDLSQGFPDGVEIEVFYDRSDLIEEAVGTVTQALLFAAVLVIALLVLFLGNFRAAMVVTLILPFAALATFLLMNVVGLSANLMSLGGLAIAIGMIVDGAIVVTENTVERLNEGGRANRLHVVYRAAAEVAAPTAAGTIIICLVFLPLLTLQGLEGKLFSPVALTIVFALGSALALALTLIPVLASVALKRTSGREAPIMRVLGPGYERLLAGALRFPVAVYAIAGVGVAAAALSYATAGKTFMPTMNEGSVVMQLAALPSINLSQSESDDLRVEQALIEQVPEVRHVISRVGSDELGLDPMSLNESDMFLELAPRSEWRGPDTDWLIGEMRAVMEDFPGIESSFTQPIEMRVSEMLTGSRGDLAIKIFGPDADQLADLAGRIEAVVADVPGAADVFTQSNDISEYLQVDIDPERAGRFGFDVIAVQDELRARLEGVRAGEIVEPGRRTPILIRADRRHRQSPYGFEDIRVAAPDGRQARLSDIADVRRAEGLAVVDRENGSRYAVVQAFVSGRDLVSFVEDAQAAVDAMGPLPAGYRVSWGGEFENQRRAAAQLSLMVPISLALIFVVLFVTLRSLRQSLLILANIPFALVGGIVALRLSGEFLSVPASVGFIALLGIAVLNGLVLVTHFNDLRALGASMDEAVRRGARRRLRPVLMTATTAAFGLAPLLFASGPGSEIQRPLAVVVIGGLASSTILTLFLLPLLYRRFGAETGAREPATETPTWSRPYAS</sequence>
<dbReference type="SUPFAM" id="SSF82866">
    <property type="entry name" value="Multidrug efflux transporter AcrB transmembrane domain"/>
    <property type="match status" value="2"/>
</dbReference>
<dbReference type="GO" id="GO:0008324">
    <property type="term" value="F:monoatomic cation transmembrane transporter activity"/>
    <property type="evidence" value="ECO:0007669"/>
    <property type="project" value="InterPro"/>
</dbReference>
<dbReference type="InterPro" id="IPR004763">
    <property type="entry name" value="CusA-like"/>
</dbReference>